<accession>A0A915L1H3</accession>
<evidence type="ECO:0000313" key="2">
    <source>
        <dbReference type="WBParaSite" id="nRc.2.0.1.t43603-RA"/>
    </source>
</evidence>
<dbReference type="WBParaSite" id="nRc.2.0.1.t43603-RA">
    <property type="protein sequence ID" value="nRc.2.0.1.t43603-RA"/>
    <property type="gene ID" value="nRc.2.0.1.g43603"/>
</dbReference>
<keyword evidence="1" id="KW-1185">Reference proteome</keyword>
<protein>
    <submittedName>
        <fullName evidence="2">Uncharacterized protein</fullName>
    </submittedName>
</protein>
<organism evidence="1 2">
    <name type="scientific">Romanomermis culicivorax</name>
    <name type="common">Nematode worm</name>
    <dbReference type="NCBI Taxonomy" id="13658"/>
    <lineage>
        <taxon>Eukaryota</taxon>
        <taxon>Metazoa</taxon>
        <taxon>Ecdysozoa</taxon>
        <taxon>Nematoda</taxon>
        <taxon>Enoplea</taxon>
        <taxon>Dorylaimia</taxon>
        <taxon>Mermithida</taxon>
        <taxon>Mermithoidea</taxon>
        <taxon>Mermithidae</taxon>
        <taxon>Romanomermis</taxon>
    </lineage>
</organism>
<proteinExistence type="predicted"/>
<dbReference type="AlphaFoldDB" id="A0A915L1H3"/>
<name>A0A915L1H3_ROMCU</name>
<dbReference type="Proteomes" id="UP000887565">
    <property type="component" value="Unplaced"/>
</dbReference>
<reference evidence="2" key="1">
    <citation type="submission" date="2022-11" db="UniProtKB">
        <authorList>
            <consortium name="WormBaseParasite"/>
        </authorList>
    </citation>
    <scope>IDENTIFICATION</scope>
</reference>
<evidence type="ECO:0000313" key="1">
    <source>
        <dbReference type="Proteomes" id="UP000887565"/>
    </source>
</evidence>
<sequence>MMKENEKEKKRKTERHRKNTIIFSLFVENNNITDKTRNSQIAIFSTTLQSVLCSHTQCEFALERQPHLHEFYARQQAANCQHLSNAILYTSFANVILTIEKT</sequence>